<dbReference type="EMBL" id="JAUNZN010000003">
    <property type="protein sequence ID" value="KAK4825452.1"/>
    <property type="molecule type" value="Genomic_DNA"/>
</dbReference>
<dbReference type="Proteomes" id="UP001333110">
    <property type="component" value="Unassembled WGS sequence"/>
</dbReference>
<comment type="caution">
    <text evidence="1">The sequence shown here is derived from an EMBL/GenBank/DDBJ whole genome shotgun (WGS) entry which is preliminary data.</text>
</comment>
<protein>
    <submittedName>
        <fullName evidence="1">Uncharacterized protein</fullName>
    </submittedName>
</protein>
<dbReference type="PANTHER" id="PTHR33332">
    <property type="entry name" value="REVERSE TRANSCRIPTASE DOMAIN-CONTAINING PROTEIN"/>
    <property type="match status" value="1"/>
</dbReference>
<accession>A0AAN7S1Y7</accession>
<name>A0AAN7S1Y7_MYCAM</name>
<sequence length="293" mass="33792">MSQQCALAAKKANSILGCFRRIVASGTGETHLEHCVQFWAPQYKRDMGILDKVQQRAMKMIKGLEHFLYQKRLRELGLFILEKRRLRGCKEDGARLLSVVPSDRTQGQTERQEVPFEHQETLCHSEGDKHWRRLPLGAVESLSLEIFKSCLDTVLGSLLCVTLLEQGNLIMCVQRATKLVKGLEHNSYEEQLRELGLFSLQKRRLRGDLIALYNYLKGGCREVEVGLFSQVARDRMKGNGLKLCQGRFRLDIRKKFFTGRVIKHQNRLPREVIESPSLEVFKRRVDVVLRDTV</sequence>
<keyword evidence="2" id="KW-1185">Reference proteome</keyword>
<dbReference type="AlphaFoldDB" id="A0AAN7S1Y7"/>
<proteinExistence type="predicted"/>
<gene>
    <name evidence="1" type="ORF">QYF61_027607</name>
</gene>
<evidence type="ECO:0000313" key="1">
    <source>
        <dbReference type="EMBL" id="KAK4825452.1"/>
    </source>
</evidence>
<organism evidence="1 2">
    <name type="scientific">Mycteria americana</name>
    <name type="common">Wood stork</name>
    <dbReference type="NCBI Taxonomy" id="33587"/>
    <lineage>
        <taxon>Eukaryota</taxon>
        <taxon>Metazoa</taxon>
        <taxon>Chordata</taxon>
        <taxon>Craniata</taxon>
        <taxon>Vertebrata</taxon>
        <taxon>Euteleostomi</taxon>
        <taxon>Archelosauria</taxon>
        <taxon>Archosauria</taxon>
        <taxon>Dinosauria</taxon>
        <taxon>Saurischia</taxon>
        <taxon>Theropoda</taxon>
        <taxon>Coelurosauria</taxon>
        <taxon>Aves</taxon>
        <taxon>Neognathae</taxon>
        <taxon>Neoaves</taxon>
        <taxon>Aequornithes</taxon>
        <taxon>Ciconiiformes</taxon>
        <taxon>Ciconiidae</taxon>
        <taxon>Mycteria</taxon>
    </lineage>
</organism>
<evidence type="ECO:0000313" key="2">
    <source>
        <dbReference type="Proteomes" id="UP001333110"/>
    </source>
</evidence>
<reference evidence="1 2" key="1">
    <citation type="journal article" date="2023" name="J. Hered.">
        <title>Chromosome-level genome of the wood stork (Mycteria americana) provides insight into avian chromosome evolution.</title>
        <authorList>
            <person name="Flamio R. Jr."/>
            <person name="Ramstad K.M."/>
        </authorList>
    </citation>
    <scope>NUCLEOTIDE SEQUENCE [LARGE SCALE GENOMIC DNA]</scope>
    <source>
        <strain evidence="1">JAX WOST 10</strain>
    </source>
</reference>